<accession>A0AAV7QWY3</accession>
<comment type="caution">
    <text evidence="1">The sequence shown here is derived from an EMBL/GenBank/DDBJ whole genome shotgun (WGS) entry which is preliminary data.</text>
</comment>
<proteinExistence type="predicted"/>
<evidence type="ECO:0000313" key="2">
    <source>
        <dbReference type="Proteomes" id="UP001066276"/>
    </source>
</evidence>
<protein>
    <submittedName>
        <fullName evidence="1">Uncharacterized protein</fullName>
    </submittedName>
</protein>
<dbReference type="AlphaFoldDB" id="A0AAV7QWY3"/>
<keyword evidence="2" id="KW-1185">Reference proteome</keyword>
<organism evidence="1 2">
    <name type="scientific">Pleurodeles waltl</name>
    <name type="common">Iberian ribbed newt</name>
    <dbReference type="NCBI Taxonomy" id="8319"/>
    <lineage>
        <taxon>Eukaryota</taxon>
        <taxon>Metazoa</taxon>
        <taxon>Chordata</taxon>
        <taxon>Craniata</taxon>
        <taxon>Vertebrata</taxon>
        <taxon>Euteleostomi</taxon>
        <taxon>Amphibia</taxon>
        <taxon>Batrachia</taxon>
        <taxon>Caudata</taxon>
        <taxon>Salamandroidea</taxon>
        <taxon>Salamandridae</taxon>
        <taxon>Pleurodelinae</taxon>
        <taxon>Pleurodeles</taxon>
    </lineage>
</organism>
<evidence type="ECO:0000313" key="1">
    <source>
        <dbReference type="EMBL" id="KAJ1145047.1"/>
    </source>
</evidence>
<sequence>MNLNTSKTIATLFTRKQIKKHPQIHLNGKEIKWESNSSYLRVTLDSKLSWRNHIQKTCQKATTNLAALYLRLRNEINASAELSAHNKRNFRPTMTYASPVWSGCKPNYRKPLQTLQNKALWEATGAPCFARTADLHGDVSAEMLDDHLRKLNVKFYKGLDQK</sequence>
<name>A0AAV7QWY3_PLEWA</name>
<gene>
    <name evidence="1" type="ORF">NDU88_011339</name>
</gene>
<dbReference type="EMBL" id="JANPWB010000010">
    <property type="protein sequence ID" value="KAJ1145047.1"/>
    <property type="molecule type" value="Genomic_DNA"/>
</dbReference>
<dbReference type="Proteomes" id="UP001066276">
    <property type="component" value="Chromosome 6"/>
</dbReference>
<reference evidence="1" key="1">
    <citation type="journal article" date="2022" name="bioRxiv">
        <title>Sequencing and chromosome-scale assembly of the giantPleurodeles waltlgenome.</title>
        <authorList>
            <person name="Brown T."/>
            <person name="Elewa A."/>
            <person name="Iarovenko S."/>
            <person name="Subramanian E."/>
            <person name="Araus A.J."/>
            <person name="Petzold A."/>
            <person name="Susuki M."/>
            <person name="Suzuki K.-i.T."/>
            <person name="Hayashi T."/>
            <person name="Toyoda A."/>
            <person name="Oliveira C."/>
            <person name="Osipova E."/>
            <person name="Leigh N.D."/>
            <person name="Simon A."/>
            <person name="Yun M.H."/>
        </authorList>
    </citation>
    <scope>NUCLEOTIDE SEQUENCE</scope>
    <source>
        <strain evidence="1">20211129_DDA</strain>
        <tissue evidence="1">Liver</tissue>
    </source>
</reference>